<evidence type="ECO:0000259" key="1">
    <source>
        <dbReference type="Pfam" id="PF13229"/>
    </source>
</evidence>
<sequence length="503" mass="54410">MLQSCILLLFSASIAFGYVTFDGKEVPTLPDPATTVIVANVSQLYMAIRNQQAGQTILISPGIYDVTAFEPLRISVNNLSIRGSAEDPSDVVLTGKGFEYLGDEEMFQLYASATTFANLTLSECRGNCVKLQSMGNNNCLLHNVRFYNIGERMIKAPNPGNIYSRAWEIRYCHFENTKIPAVNRPDDIAGGNYIAGMDLMYCDSFQIHDNVFMNIKGATGDGRGAVFTWNNSTNMDTYRNTFIGNDKAICYWATVTEGTIKNNMIVAGANLGARIDNSIGIKLFNNTSFSADSGNGAFTFSGSSGCEIRNNIISGGISVTGGTYPDTANNIILTRNQKTVAARWFGDLSKGDLHMQSDTCGPVDKGMVLPSVTDDWDGRARDSLPDIGADEFSNNPPIDLAEFANLPKNDIFLCKATPNPFNPATVMRYSVPAAMAGLPVRVHVLSLDGKHIRTLRDGHAGAGSFSLVWDARNDAGTPVSTGVYVVTVTVGETSKTAKVTYTK</sequence>
<dbReference type="Gene3D" id="2.60.40.4070">
    <property type="match status" value="1"/>
</dbReference>
<organism evidence="3 4">
    <name type="scientific">Candidatus Raymondbacteria bacterium RIFOXYD12_FULL_49_13</name>
    <dbReference type="NCBI Taxonomy" id="1817890"/>
    <lineage>
        <taxon>Bacteria</taxon>
        <taxon>Raymondiibacteriota</taxon>
    </lineage>
</organism>
<dbReference type="Proteomes" id="UP000179243">
    <property type="component" value="Unassembled WGS sequence"/>
</dbReference>
<dbReference type="InterPro" id="IPR025965">
    <property type="entry name" value="FlgD/Vpr_Ig-like"/>
</dbReference>
<dbReference type="Gene3D" id="2.160.20.10">
    <property type="entry name" value="Single-stranded right-handed beta-helix, Pectin lyase-like"/>
    <property type="match status" value="1"/>
</dbReference>
<evidence type="ECO:0000259" key="2">
    <source>
        <dbReference type="Pfam" id="PF13860"/>
    </source>
</evidence>
<dbReference type="Pfam" id="PF13860">
    <property type="entry name" value="FlgD_ig"/>
    <property type="match status" value="1"/>
</dbReference>
<dbReference type="Pfam" id="PF13229">
    <property type="entry name" value="Beta_helix"/>
    <property type="match status" value="1"/>
</dbReference>
<evidence type="ECO:0000313" key="3">
    <source>
        <dbReference type="EMBL" id="OGK02641.1"/>
    </source>
</evidence>
<feature type="domain" description="Right handed beta helix" evidence="1">
    <location>
        <begin position="111"/>
        <end position="263"/>
    </location>
</feature>
<dbReference type="InterPro" id="IPR011050">
    <property type="entry name" value="Pectin_lyase_fold/virulence"/>
</dbReference>
<comment type="caution">
    <text evidence="3">The sequence shown here is derived from an EMBL/GenBank/DDBJ whole genome shotgun (WGS) entry which is preliminary data.</text>
</comment>
<gene>
    <name evidence="3" type="ORF">A2519_11310</name>
</gene>
<name>A0A1F7F7N1_UNCRA</name>
<feature type="domain" description="FlgD/Vpr Ig-like" evidence="2">
    <location>
        <begin position="440"/>
        <end position="490"/>
    </location>
</feature>
<proteinExistence type="predicted"/>
<evidence type="ECO:0000313" key="4">
    <source>
        <dbReference type="Proteomes" id="UP000179243"/>
    </source>
</evidence>
<dbReference type="InterPro" id="IPR012334">
    <property type="entry name" value="Pectin_lyas_fold"/>
</dbReference>
<reference evidence="3 4" key="1">
    <citation type="journal article" date="2016" name="Nat. Commun.">
        <title>Thousands of microbial genomes shed light on interconnected biogeochemical processes in an aquifer system.</title>
        <authorList>
            <person name="Anantharaman K."/>
            <person name="Brown C.T."/>
            <person name="Hug L.A."/>
            <person name="Sharon I."/>
            <person name="Castelle C.J."/>
            <person name="Probst A.J."/>
            <person name="Thomas B.C."/>
            <person name="Singh A."/>
            <person name="Wilkins M.J."/>
            <person name="Karaoz U."/>
            <person name="Brodie E.L."/>
            <person name="Williams K.H."/>
            <person name="Hubbard S.S."/>
            <person name="Banfield J.F."/>
        </authorList>
    </citation>
    <scope>NUCLEOTIDE SEQUENCE [LARGE SCALE GENOMIC DNA]</scope>
</reference>
<protein>
    <submittedName>
        <fullName evidence="3">Uncharacterized protein</fullName>
    </submittedName>
</protein>
<dbReference type="AlphaFoldDB" id="A0A1F7F7N1"/>
<dbReference type="EMBL" id="MFYX01000104">
    <property type="protein sequence ID" value="OGK02641.1"/>
    <property type="molecule type" value="Genomic_DNA"/>
</dbReference>
<dbReference type="SUPFAM" id="SSF51126">
    <property type="entry name" value="Pectin lyase-like"/>
    <property type="match status" value="1"/>
</dbReference>
<dbReference type="InterPro" id="IPR039448">
    <property type="entry name" value="Beta_helix"/>
</dbReference>
<accession>A0A1F7F7N1</accession>